<gene>
    <name evidence="1" type="ORF">EYC84_011376</name>
</gene>
<comment type="caution">
    <text evidence="1">The sequence shown here is derived from an EMBL/GenBank/DDBJ whole genome shotgun (WGS) entry which is preliminary data.</text>
</comment>
<dbReference type="AlphaFoldDB" id="A0A5M9J998"/>
<keyword evidence="2" id="KW-1185">Reference proteome</keyword>
<proteinExistence type="predicted"/>
<dbReference type="Proteomes" id="UP000322873">
    <property type="component" value="Unassembled WGS sequence"/>
</dbReference>
<reference evidence="1 2" key="1">
    <citation type="submission" date="2019-06" db="EMBL/GenBank/DDBJ databases">
        <title>Genome Sequence of the Brown Rot Fungal Pathogen Monilinia fructicola.</title>
        <authorList>
            <person name="De Miccolis Angelini R.M."/>
            <person name="Landi L."/>
            <person name="Abate D."/>
            <person name="Pollastro S."/>
            <person name="Romanazzi G."/>
            <person name="Faretra F."/>
        </authorList>
    </citation>
    <scope>NUCLEOTIDE SEQUENCE [LARGE SCALE GENOMIC DNA]</scope>
    <source>
        <strain evidence="1 2">Mfrc123</strain>
    </source>
</reference>
<evidence type="ECO:0000313" key="2">
    <source>
        <dbReference type="Proteomes" id="UP000322873"/>
    </source>
</evidence>
<evidence type="ECO:0000313" key="1">
    <source>
        <dbReference type="EMBL" id="KAA8564439.1"/>
    </source>
</evidence>
<accession>A0A5M9J998</accession>
<organism evidence="1 2">
    <name type="scientific">Monilinia fructicola</name>
    <name type="common">Brown rot fungus</name>
    <name type="synonym">Ciboria fructicola</name>
    <dbReference type="NCBI Taxonomy" id="38448"/>
    <lineage>
        <taxon>Eukaryota</taxon>
        <taxon>Fungi</taxon>
        <taxon>Dikarya</taxon>
        <taxon>Ascomycota</taxon>
        <taxon>Pezizomycotina</taxon>
        <taxon>Leotiomycetes</taxon>
        <taxon>Helotiales</taxon>
        <taxon>Sclerotiniaceae</taxon>
        <taxon>Monilinia</taxon>
    </lineage>
</organism>
<dbReference type="EMBL" id="VICG01000015">
    <property type="protein sequence ID" value="KAA8564439.1"/>
    <property type="molecule type" value="Genomic_DNA"/>
</dbReference>
<sequence>MKQFACHHKYYNATNCLDVIAFVPISQYLSTWRPLSRTNQKVERGHWISRRALVETYACIPPSCSSSPPKRPLPLIVYPLNFSFEGSREEPFASH</sequence>
<protein>
    <submittedName>
        <fullName evidence="1">Uncharacterized protein</fullName>
    </submittedName>
</protein>
<name>A0A5M9J998_MONFR</name>